<proteinExistence type="predicted"/>
<accession>A0A0S3QVP0</accession>
<evidence type="ECO:0000256" key="4">
    <source>
        <dbReference type="ARBA" id="ARBA00023014"/>
    </source>
</evidence>
<dbReference type="PROSITE" id="PS00198">
    <property type="entry name" value="4FE4S_FER_1"/>
    <property type="match status" value="2"/>
</dbReference>
<dbReference type="Proteomes" id="UP000063234">
    <property type="component" value="Chromosome"/>
</dbReference>
<protein>
    <submittedName>
        <fullName evidence="6">4Fe-4S ferredoxin</fullName>
    </submittedName>
</protein>
<dbReference type="GO" id="GO:0046872">
    <property type="term" value="F:metal ion binding"/>
    <property type="evidence" value="ECO:0007669"/>
    <property type="project" value="UniProtKB-KW"/>
</dbReference>
<reference evidence="7" key="1">
    <citation type="journal article" date="2018" name="Science">
        <title>A primordial and reversible TCA cycle in a facultatively chemolithoautotrophic thermophile.</title>
        <authorList>
            <person name="Nunoura T."/>
            <person name="Chikaraishi Y."/>
            <person name="Izaki R."/>
            <person name="Suwa T."/>
            <person name="Sato T."/>
            <person name="Harada T."/>
            <person name="Mori K."/>
            <person name="Kato Y."/>
            <person name="Miyazaki M."/>
            <person name="Shimamura S."/>
            <person name="Yanagawa K."/>
            <person name="Shuto A."/>
            <person name="Ohkouchi N."/>
            <person name="Fujita N."/>
            <person name="Takaki Y."/>
            <person name="Atomi H."/>
            <person name="Takai K."/>
        </authorList>
    </citation>
    <scope>NUCLEOTIDE SEQUENCE [LARGE SCALE GENOMIC DNA]</scope>
    <source>
        <strain evidence="7">DSM 17441 / JCM 13301 / NBRC 103674 / ABI70S6</strain>
    </source>
</reference>
<name>A0A0S3QVP0_THET7</name>
<dbReference type="InterPro" id="IPR045865">
    <property type="entry name" value="ACT-like_dom_sf"/>
</dbReference>
<dbReference type="STRING" id="1298851.TST_1601"/>
<keyword evidence="1" id="KW-0004">4Fe-4S</keyword>
<dbReference type="Gene3D" id="3.30.70.260">
    <property type="match status" value="1"/>
</dbReference>
<gene>
    <name evidence="6" type="ORF">TST_1601</name>
</gene>
<dbReference type="PANTHER" id="PTHR24960:SF79">
    <property type="entry name" value="PHOTOSYSTEM I IRON-SULFUR CENTER"/>
    <property type="match status" value="1"/>
</dbReference>
<feature type="domain" description="4Fe-4S ferredoxin-type" evidence="5">
    <location>
        <begin position="110"/>
        <end position="138"/>
    </location>
</feature>
<dbReference type="Pfam" id="PF09383">
    <property type="entry name" value="NIL"/>
    <property type="match status" value="1"/>
</dbReference>
<evidence type="ECO:0000313" key="7">
    <source>
        <dbReference type="Proteomes" id="UP000063234"/>
    </source>
</evidence>
<dbReference type="OrthoDB" id="9807879at2"/>
<dbReference type="AlphaFoldDB" id="A0A0S3QVP0"/>
<dbReference type="PROSITE" id="PS51379">
    <property type="entry name" value="4FE4S_FER_2"/>
    <property type="match status" value="2"/>
</dbReference>
<keyword evidence="4" id="KW-0411">Iron-sulfur</keyword>
<dbReference type="SMART" id="SM00930">
    <property type="entry name" value="NIL"/>
    <property type="match status" value="1"/>
</dbReference>
<dbReference type="InterPro" id="IPR017900">
    <property type="entry name" value="4Fe4S_Fe_S_CS"/>
</dbReference>
<evidence type="ECO:0000256" key="1">
    <source>
        <dbReference type="ARBA" id="ARBA00022485"/>
    </source>
</evidence>
<evidence type="ECO:0000256" key="3">
    <source>
        <dbReference type="ARBA" id="ARBA00023004"/>
    </source>
</evidence>
<evidence type="ECO:0000313" key="6">
    <source>
        <dbReference type="EMBL" id="BAT72387.1"/>
    </source>
</evidence>
<dbReference type="KEGG" id="ttk:TST_1601"/>
<dbReference type="Gene3D" id="3.30.70.20">
    <property type="match status" value="2"/>
</dbReference>
<sequence length="138" mass="15492">MDTKVTKRLVLSFPPYVVDKPVIYKLAKEFNLEFNIIKAKVSPKKEGVLIMELSGDPKDFEKGIEYLTASGVNVKPFSKQISLHKDKCVDCGLCIPYCPTGALFEDKETKEVIFQCDKCVACEACVKVCPYGAMEVEW</sequence>
<keyword evidence="2" id="KW-0479">Metal-binding</keyword>
<feature type="domain" description="4Fe-4S ferredoxin-type" evidence="5">
    <location>
        <begin position="79"/>
        <end position="108"/>
    </location>
</feature>
<dbReference type="GO" id="GO:0051539">
    <property type="term" value="F:4 iron, 4 sulfur cluster binding"/>
    <property type="evidence" value="ECO:0007669"/>
    <property type="project" value="UniProtKB-KW"/>
</dbReference>
<dbReference type="InterPro" id="IPR018449">
    <property type="entry name" value="NIL_domain"/>
</dbReference>
<keyword evidence="7" id="KW-1185">Reference proteome</keyword>
<dbReference type="SUPFAM" id="SSF55021">
    <property type="entry name" value="ACT-like"/>
    <property type="match status" value="1"/>
</dbReference>
<dbReference type="Pfam" id="PF12838">
    <property type="entry name" value="Fer4_7"/>
    <property type="match status" value="1"/>
</dbReference>
<organism evidence="6 7">
    <name type="scientific">Thermosulfidibacter takaii (strain DSM 17441 / JCM 13301 / NBRC 103674 / ABI70S6)</name>
    <dbReference type="NCBI Taxonomy" id="1298851"/>
    <lineage>
        <taxon>Bacteria</taxon>
        <taxon>Pseudomonadati</taxon>
        <taxon>Thermosulfidibacterota</taxon>
        <taxon>Thermosulfidibacteria</taxon>
        <taxon>Thermosulfidibacterales</taxon>
        <taxon>Thermosulfidibacteraceae</taxon>
    </lineage>
</organism>
<evidence type="ECO:0000256" key="2">
    <source>
        <dbReference type="ARBA" id="ARBA00022723"/>
    </source>
</evidence>
<dbReference type="InterPro" id="IPR050157">
    <property type="entry name" value="PSI_iron-sulfur_center"/>
</dbReference>
<keyword evidence="3" id="KW-0408">Iron</keyword>
<dbReference type="PANTHER" id="PTHR24960">
    <property type="entry name" value="PHOTOSYSTEM I IRON-SULFUR CENTER-RELATED"/>
    <property type="match status" value="1"/>
</dbReference>
<dbReference type="EMBL" id="AP013035">
    <property type="protein sequence ID" value="BAT72387.1"/>
    <property type="molecule type" value="Genomic_DNA"/>
</dbReference>
<evidence type="ECO:0000259" key="5">
    <source>
        <dbReference type="PROSITE" id="PS51379"/>
    </source>
</evidence>
<dbReference type="SUPFAM" id="SSF54862">
    <property type="entry name" value="4Fe-4S ferredoxins"/>
    <property type="match status" value="1"/>
</dbReference>
<dbReference type="InterPro" id="IPR017896">
    <property type="entry name" value="4Fe4S_Fe-S-bd"/>
</dbReference>
<dbReference type="RefSeq" id="WP_068550514.1">
    <property type="nucleotide sequence ID" value="NZ_AP013035.1"/>
</dbReference>